<protein>
    <submittedName>
        <fullName evidence="2">Uncharacterized protein</fullName>
    </submittedName>
</protein>
<comment type="caution">
    <text evidence="2">The sequence shown here is derived from an EMBL/GenBank/DDBJ whole genome shotgun (WGS) entry which is preliminary data.</text>
</comment>
<gene>
    <name evidence="2" type="ORF">SCAR479_10936</name>
</gene>
<dbReference type="Proteomes" id="UP001465668">
    <property type="component" value="Unassembled WGS sequence"/>
</dbReference>
<proteinExistence type="predicted"/>
<feature type="region of interest" description="Disordered" evidence="1">
    <location>
        <begin position="112"/>
        <end position="135"/>
    </location>
</feature>
<name>A0ABR2XF23_9PEZI</name>
<dbReference type="EMBL" id="JARVKM010000062">
    <property type="protein sequence ID" value="KAK9772398.1"/>
    <property type="molecule type" value="Genomic_DNA"/>
</dbReference>
<evidence type="ECO:0000313" key="2">
    <source>
        <dbReference type="EMBL" id="KAK9772398.1"/>
    </source>
</evidence>
<organism evidence="2 3">
    <name type="scientific">Seiridium cardinale</name>
    <dbReference type="NCBI Taxonomy" id="138064"/>
    <lineage>
        <taxon>Eukaryota</taxon>
        <taxon>Fungi</taxon>
        <taxon>Dikarya</taxon>
        <taxon>Ascomycota</taxon>
        <taxon>Pezizomycotina</taxon>
        <taxon>Sordariomycetes</taxon>
        <taxon>Xylariomycetidae</taxon>
        <taxon>Amphisphaeriales</taxon>
        <taxon>Sporocadaceae</taxon>
        <taxon>Seiridium</taxon>
    </lineage>
</organism>
<reference evidence="2 3" key="1">
    <citation type="submission" date="2024-02" db="EMBL/GenBank/DDBJ databases">
        <title>First draft genome assembly of two strains of Seiridium cardinale.</title>
        <authorList>
            <person name="Emiliani G."/>
            <person name="Scali E."/>
        </authorList>
    </citation>
    <scope>NUCLEOTIDE SEQUENCE [LARGE SCALE GENOMIC DNA]</scope>
    <source>
        <strain evidence="2 3">BM-138-000479</strain>
    </source>
</reference>
<feature type="compositionally biased region" description="Polar residues" evidence="1">
    <location>
        <begin position="124"/>
        <end position="133"/>
    </location>
</feature>
<sequence length="153" mass="16488">MLDSELVPCYRGVYPGPTNGKGKYFEGTSFPGIDGHQTTGDDQQGAAMHCLPPSGIAQYVMQMRDSNDGTFLSSVSCSPACGHDSTIRWTEPAGAEISMGMVSWALCDDDSITTPHPGDRTLEETQPSHTYTHGASEGTFALWAEKQNQAQLR</sequence>
<evidence type="ECO:0000313" key="3">
    <source>
        <dbReference type="Proteomes" id="UP001465668"/>
    </source>
</evidence>
<evidence type="ECO:0000256" key="1">
    <source>
        <dbReference type="SAM" id="MobiDB-lite"/>
    </source>
</evidence>
<keyword evidence="3" id="KW-1185">Reference proteome</keyword>
<accession>A0ABR2XF23</accession>